<dbReference type="PROSITE" id="PS00211">
    <property type="entry name" value="ABC_TRANSPORTER_1"/>
    <property type="match status" value="1"/>
</dbReference>
<dbReference type="GO" id="GO:0008333">
    <property type="term" value="P:endosome to lysosome transport"/>
    <property type="evidence" value="ECO:0007669"/>
    <property type="project" value="TreeGrafter"/>
</dbReference>
<dbReference type="PROSITE" id="PS51421">
    <property type="entry name" value="RAS"/>
    <property type="match status" value="1"/>
</dbReference>
<dbReference type="InterPro" id="IPR027417">
    <property type="entry name" value="P-loop_NTPase"/>
</dbReference>
<dbReference type="GO" id="GO:0016887">
    <property type="term" value="F:ATP hydrolysis activity"/>
    <property type="evidence" value="ECO:0007669"/>
    <property type="project" value="InterPro"/>
</dbReference>
<dbReference type="GO" id="GO:0016020">
    <property type="term" value="C:membrane"/>
    <property type="evidence" value="ECO:0007669"/>
    <property type="project" value="UniProtKB-SubCell"/>
</dbReference>
<dbReference type="InterPro" id="IPR030697">
    <property type="entry name" value="Rab29/Rab38/Rab32"/>
</dbReference>
<dbReference type="OrthoDB" id="245989at2759"/>
<dbReference type="Gene3D" id="3.40.50.300">
    <property type="entry name" value="P-loop containing nucleotide triphosphate hydrolases"/>
    <property type="match status" value="1"/>
</dbReference>
<feature type="compositionally biased region" description="Basic and acidic residues" evidence="10">
    <location>
        <begin position="199"/>
        <end position="226"/>
    </location>
</feature>
<keyword evidence="9" id="KW-0636">Prenylation</keyword>
<feature type="transmembrane region" description="Helical" evidence="11">
    <location>
        <begin position="1001"/>
        <end position="1020"/>
    </location>
</feature>
<name>A0A0J7KUZ2_LASNI</name>
<feature type="transmembrane region" description="Helical" evidence="11">
    <location>
        <begin position="937"/>
        <end position="955"/>
    </location>
</feature>
<evidence type="ECO:0000256" key="6">
    <source>
        <dbReference type="ARBA" id="ARBA00023134"/>
    </source>
</evidence>
<dbReference type="STRING" id="67767.A0A0J7KUZ2"/>
<dbReference type="EMBL" id="LBMM01002833">
    <property type="protein sequence ID" value="KMQ94302.1"/>
    <property type="molecule type" value="Genomic_DNA"/>
</dbReference>
<evidence type="ECO:0000256" key="11">
    <source>
        <dbReference type="SAM" id="Phobius"/>
    </source>
</evidence>
<feature type="transmembrane region" description="Helical" evidence="11">
    <location>
        <begin position="861"/>
        <end position="880"/>
    </location>
</feature>
<dbReference type="PANTHER" id="PTHR47981:SF39">
    <property type="entry name" value="RAS-RELATED PROTEIN RAB"/>
    <property type="match status" value="1"/>
</dbReference>
<evidence type="ECO:0000256" key="8">
    <source>
        <dbReference type="ARBA" id="ARBA00023288"/>
    </source>
</evidence>
<comment type="similarity">
    <text evidence="2">Belongs to the small GTPase superfamily. Rab family.</text>
</comment>
<evidence type="ECO:0000256" key="2">
    <source>
        <dbReference type="ARBA" id="ARBA00006270"/>
    </source>
</evidence>
<dbReference type="GO" id="GO:0005764">
    <property type="term" value="C:lysosome"/>
    <property type="evidence" value="ECO:0007669"/>
    <property type="project" value="TreeGrafter"/>
</dbReference>
<dbReference type="PROSITE" id="PS51419">
    <property type="entry name" value="RAB"/>
    <property type="match status" value="1"/>
</dbReference>
<evidence type="ECO:0000256" key="9">
    <source>
        <dbReference type="ARBA" id="ARBA00023289"/>
    </source>
</evidence>
<keyword evidence="14" id="KW-1185">Reference proteome</keyword>
<evidence type="ECO:0000256" key="1">
    <source>
        <dbReference type="ARBA" id="ARBA00004141"/>
    </source>
</evidence>
<comment type="subcellular location">
    <subcellularLocation>
        <location evidence="1">Membrane</location>
        <topology evidence="1">Multi-pass membrane protein</topology>
    </subcellularLocation>
</comment>
<dbReference type="Pfam" id="PF01061">
    <property type="entry name" value="ABC2_membrane"/>
    <property type="match status" value="1"/>
</dbReference>
<feature type="region of interest" description="Disordered" evidence="10">
    <location>
        <begin position="90"/>
        <end position="226"/>
    </location>
</feature>
<evidence type="ECO:0000256" key="5">
    <source>
        <dbReference type="ARBA" id="ARBA00022989"/>
    </source>
</evidence>
<sequence length="1083" mass="121959">MAHNESTNEGGSSPDTVIARFSSDEEKQKPIAGGTSGEYVTAGDSNSSLDTLTSSSGGVATLFSNVSADDRKKGKFGAFKSSFREGGIFKIKKKPRETDASCEADTEQDDKASLRKLEIGDDPKEISRQQSQQLEESKSASAILKKKKKKKSHSLVRKLSLNKFRLSSEQQETRHTPEGGDSSRSQSQSPQESPVHPNEPIKKQGDDNVPEREKGAKGELKKPEKLLEKPSKTVTIVQHTTPSVIIKSFVQQVVKHCSNIVIVKNLFKIAGKAHDNRLVNDNRKFPLKFLAYTDTAQHPQQEKQDKVSRSDVQCCSTLPYALSSWPERSELRLAEDAANIRTGKTRARSDPDSSNLRVTTESSPVEVRRKLSLLEEKRAIFQRRFFDSSYEDTRSNDAVTISSLTIDDEPPSTADNEFLEQREEDRKKRRARQICVKTFDVFSTFESALDEEAGLGYLGSIEEDNTESYGDNMDDHLGKSHSATVGAVAGQSSSNNNASNFGVDEKREHLYKILVIGELGAGKTSIIKRYVHQFFSQHYRATIGVDFALKVLNWDPHTIIRLQLWDIAGQERFGNMTRVYYKEAVGAFIVFDVTRSATLDAVVKWKQDLDSKVQLPDGSSIPCVLLANKCDQQMEGLVNSSTKMDEYCKEKNFSGWFETSAKENINIEEAAKFLVNKCALKMENSCSALRRKSLAEELLRDLGLYECIDTLISKLSGGERKRLSLATELVTKPKIFFLDEPTTGENVESYRFIKKSNYIEYRAILNPGMMIYNTFSHVLLMADGRSIYFGTLENATVFFERKSGWFVQFYWLLWRILLRDKRTVSDNWIAWFSFSLCVIFVGIFYIGANSSTQEGIQTVRGALYMMMSEIIFTVAYSVIYELPGELVLYLRESTVYTPGPYYLATILGSTPKAIFKALLFTVVIYLLLHPEFRLLDLFLYCLSTTATAICAIAYGTMTSSWITNIDIVTAIMVPLDLLLLLMAGMFYNLRTLPSYLAYVKYTSIFYYATEAVSIIHWSGIKDIDCPVNRDLPCLSNGTEVLSEYGYKEGNFWWDMTGLLLLTILMNIVGYFGTKSRRATKSII</sequence>
<evidence type="ECO:0000313" key="14">
    <source>
        <dbReference type="Proteomes" id="UP000036403"/>
    </source>
</evidence>
<feature type="compositionally biased region" description="Basic residues" evidence="10">
    <location>
        <begin position="144"/>
        <end position="156"/>
    </location>
</feature>
<dbReference type="PRINTS" id="PR00449">
    <property type="entry name" value="RASTRNSFRMNG"/>
</dbReference>
<keyword evidence="5 11" id="KW-1133">Transmembrane helix</keyword>
<keyword evidence="3 11" id="KW-0812">Transmembrane</keyword>
<evidence type="ECO:0000256" key="7">
    <source>
        <dbReference type="ARBA" id="ARBA00023136"/>
    </source>
</evidence>
<keyword evidence="8" id="KW-0449">Lipoprotein</keyword>
<dbReference type="Proteomes" id="UP000036403">
    <property type="component" value="Unassembled WGS sequence"/>
</dbReference>
<dbReference type="InterPro" id="IPR003439">
    <property type="entry name" value="ABC_transporter-like_ATP-bd"/>
</dbReference>
<dbReference type="GO" id="GO:0045335">
    <property type="term" value="C:phagocytic vesicle"/>
    <property type="evidence" value="ECO:0007669"/>
    <property type="project" value="TreeGrafter"/>
</dbReference>
<dbReference type="GO" id="GO:0003924">
    <property type="term" value="F:GTPase activity"/>
    <property type="evidence" value="ECO:0007669"/>
    <property type="project" value="InterPro"/>
</dbReference>
<dbReference type="Pfam" id="PF00071">
    <property type="entry name" value="Ras"/>
    <property type="match status" value="1"/>
</dbReference>
<feature type="compositionally biased region" description="Low complexity" evidence="10">
    <location>
        <begin position="43"/>
        <end position="57"/>
    </location>
</feature>
<dbReference type="FunFam" id="3.40.50.300:FF:000222">
    <property type="entry name" value="RAB32, member RAS oncogene family"/>
    <property type="match status" value="1"/>
</dbReference>
<dbReference type="PROSITE" id="PS50893">
    <property type="entry name" value="ABC_TRANSPORTER_2"/>
    <property type="match status" value="1"/>
</dbReference>
<comment type="caution">
    <text evidence="13">The sequence shown here is derived from an EMBL/GenBank/DDBJ whole genome shotgun (WGS) entry which is preliminary data.</text>
</comment>
<dbReference type="PaxDb" id="67767-A0A0J7KUZ2"/>
<keyword evidence="7 11" id="KW-0472">Membrane</keyword>
<feature type="compositionally biased region" description="Polar residues" evidence="10">
    <location>
        <begin position="1"/>
        <end position="15"/>
    </location>
</feature>
<keyword evidence="6" id="KW-0342">GTP-binding</keyword>
<evidence type="ECO:0000256" key="4">
    <source>
        <dbReference type="ARBA" id="ARBA00022741"/>
    </source>
</evidence>
<reference evidence="13 14" key="1">
    <citation type="submission" date="2015-04" db="EMBL/GenBank/DDBJ databases">
        <title>Lasius niger genome sequencing.</title>
        <authorList>
            <person name="Konorov E.A."/>
            <person name="Nikitin M.A."/>
            <person name="Kirill M.V."/>
            <person name="Chang P."/>
        </authorList>
    </citation>
    <scope>NUCLEOTIDE SEQUENCE [LARGE SCALE GENOMIC DNA]</scope>
    <source>
        <tissue evidence="13">Whole</tissue>
    </source>
</reference>
<dbReference type="SMART" id="SM00174">
    <property type="entry name" value="RHO"/>
    <property type="match status" value="1"/>
</dbReference>
<evidence type="ECO:0000313" key="13">
    <source>
        <dbReference type="EMBL" id="KMQ94302.1"/>
    </source>
</evidence>
<dbReference type="InterPro" id="IPR001806">
    <property type="entry name" value="Small_GTPase"/>
</dbReference>
<dbReference type="InterPro" id="IPR005225">
    <property type="entry name" value="Small_GTP-bd"/>
</dbReference>
<feature type="compositionally biased region" description="Polar residues" evidence="10">
    <location>
        <begin position="352"/>
        <end position="361"/>
    </location>
</feature>
<dbReference type="GO" id="GO:0005524">
    <property type="term" value="F:ATP binding"/>
    <property type="evidence" value="ECO:0007669"/>
    <property type="project" value="InterPro"/>
</dbReference>
<dbReference type="NCBIfam" id="TIGR00231">
    <property type="entry name" value="small_GTP"/>
    <property type="match status" value="1"/>
</dbReference>
<dbReference type="GO" id="GO:0090385">
    <property type="term" value="P:phagosome-lysosome fusion"/>
    <property type="evidence" value="ECO:0007669"/>
    <property type="project" value="TreeGrafter"/>
</dbReference>
<feature type="transmembrane region" description="Helical" evidence="11">
    <location>
        <begin position="1051"/>
        <end position="1071"/>
    </location>
</feature>
<dbReference type="PROSITE" id="PS51417">
    <property type="entry name" value="ARF"/>
    <property type="match status" value="1"/>
</dbReference>
<feature type="compositionally biased region" description="Basic and acidic residues" evidence="10">
    <location>
        <begin position="109"/>
        <end position="127"/>
    </location>
</feature>
<evidence type="ECO:0000259" key="12">
    <source>
        <dbReference type="PROSITE" id="PS50893"/>
    </source>
</evidence>
<dbReference type="GO" id="GO:0005525">
    <property type="term" value="F:GTP binding"/>
    <property type="evidence" value="ECO:0007669"/>
    <property type="project" value="UniProtKB-KW"/>
</dbReference>
<dbReference type="SMART" id="SM00176">
    <property type="entry name" value="RAN"/>
    <property type="match status" value="1"/>
</dbReference>
<feature type="transmembrane region" description="Helical" evidence="11">
    <location>
        <begin position="900"/>
        <end position="928"/>
    </location>
</feature>
<feature type="region of interest" description="Disordered" evidence="10">
    <location>
        <begin position="342"/>
        <end position="361"/>
    </location>
</feature>
<dbReference type="CDD" id="cd04107">
    <property type="entry name" value="Rab32_Rab38"/>
    <property type="match status" value="1"/>
</dbReference>
<protein>
    <submittedName>
        <fullName evidence="13">Ras-related protein rab-32</fullName>
    </submittedName>
</protein>
<dbReference type="SMART" id="SM00173">
    <property type="entry name" value="RAS"/>
    <property type="match status" value="1"/>
</dbReference>
<dbReference type="GO" id="GO:0005770">
    <property type="term" value="C:late endosome"/>
    <property type="evidence" value="ECO:0007669"/>
    <property type="project" value="TreeGrafter"/>
</dbReference>
<dbReference type="PANTHER" id="PTHR47981">
    <property type="entry name" value="RAB FAMILY"/>
    <property type="match status" value="1"/>
</dbReference>
<dbReference type="SMART" id="SM00175">
    <property type="entry name" value="RAB"/>
    <property type="match status" value="1"/>
</dbReference>
<dbReference type="GO" id="GO:0005802">
    <property type="term" value="C:trans-Golgi network"/>
    <property type="evidence" value="ECO:0007669"/>
    <property type="project" value="InterPro"/>
</dbReference>
<feature type="transmembrane region" description="Helical" evidence="11">
    <location>
        <begin position="828"/>
        <end position="849"/>
    </location>
</feature>
<dbReference type="GO" id="GO:0140359">
    <property type="term" value="F:ABC-type transporter activity"/>
    <property type="evidence" value="ECO:0007669"/>
    <property type="project" value="InterPro"/>
</dbReference>
<evidence type="ECO:0000256" key="3">
    <source>
        <dbReference type="ARBA" id="ARBA00022692"/>
    </source>
</evidence>
<feature type="domain" description="ABC transporter" evidence="12">
    <location>
        <begin position="571"/>
        <end position="808"/>
    </location>
</feature>
<keyword evidence="4" id="KW-0547">Nucleotide-binding</keyword>
<evidence type="ECO:0000256" key="10">
    <source>
        <dbReference type="SAM" id="MobiDB-lite"/>
    </source>
</evidence>
<organism evidence="13 14">
    <name type="scientific">Lasius niger</name>
    <name type="common">Black garden ant</name>
    <dbReference type="NCBI Taxonomy" id="67767"/>
    <lineage>
        <taxon>Eukaryota</taxon>
        <taxon>Metazoa</taxon>
        <taxon>Ecdysozoa</taxon>
        <taxon>Arthropoda</taxon>
        <taxon>Hexapoda</taxon>
        <taxon>Insecta</taxon>
        <taxon>Pterygota</taxon>
        <taxon>Neoptera</taxon>
        <taxon>Endopterygota</taxon>
        <taxon>Hymenoptera</taxon>
        <taxon>Apocrita</taxon>
        <taxon>Aculeata</taxon>
        <taxon>Formicoidea</taxon>
        <taxon>Formicidae</taxon>
        <taxon>Formicinae</taxon>
        <taxon>Lasius</taxon>
        <taxon>Lasius</taxon>
    </lineage>
</organism>
<gene>
    <name evidence="13" type="ORF">RF55_5554</name>
</gene>
<dbReference type="InterPro" id="IPR013525">
    <property type="entry name" value="ABC2_TM"/>
</dbReference>
<dbReference type="SUPFAM" id="SSF52540">
    <property type="entry name" value="P-loop containing nucleoside triphosphate hydrolases"/>
    <property type="match status" value="2"/>
</dbReference>
<proteinExistence type="inferred from homology"/>
<dbReference type="AlphaFoldDB" id="A0A0J7KUZ2"/>
<feature type="compositionally biased region" description="Low complexity" evidence="10">
    <location>
        <begin position="182"/>
        <end position="194"/>
    </location>
</feature>
<feature type="transmembrane region" description="Helical" evidence="11">
    <location>
        <begin position="967"/>
        <end position="989"/>
    </location>
</feature>
<accession>A0A0J7KUZ2</accession>
<feature type="region of interest" description="Disordered" evidence="10">
    <location>
        <begin position="1"/>
        <end position="57"/>
    </location>
</feature>
<dbReference type="InterPro" id="IPR017871">
    <property type="entry name" value="ABC_transporter-like_CS"/>
</dbReference>